<keyword evidence="2" id="KW-1185">Reference proteome</keyword>
<accession>M3AMG8</accession>
<dbReference type="AlphaFoldDB" id="M3AMG8"/>
<evidence type="ECO:0008006" key="3">
    <source>
        <dbReference type="Google" id="ProtNLM"/>
    </source>
</evidence>
<dbReference type="GeneID" id="19337987"/>
<dbReference type="RefSeq" id="XP_007923256.1">
    <property type="nucleotide sequence ID" value="XM_007925065.1"/>
</dbReference>
<dbReference type="OrthoDB" id="3644978at2759"/>
<dbReference type="EMBL" id="KB446556">
    <property type="protein sequence ID" value="EME85756.1"/>
    <property type="molecule type" value="Genomic_DNA"/>
</dbReference>
<reference evidence="1 2" key="1">
    <citation type="journal article" date="2012" name="PLoS Pathog.">
        <title>Diverse lifestyles and strategies of plant pathogenesis encoded in the genomes of eighteen Dothideomycetes fungi.</title>
        <authorList>
            <person name="Ohm R.A."/>
            <person name="Feau N."/>
            <person name="Henrissat B."/>
            <person name="Schoch C.L."/>
            <person name="Horwitz B.A."/>
            <person name="Barry K.W."/>
            <person name="Condon B.J."/>
            <person name="Copeland A.C."/>
            <person name="Dhillon B."/>
            <person name="Glaser F."/>
            <person name="Hesse C.N."/>
            <person name="Kosti I."/>
            <person name="LaButti K."/>
            <person name="Lindquist E.A."/>
            <person name="Lucas S."/>
            <person name="Salamov A.A."/>
            <person name="Bradshaw R.E."/>
            <person name="Ciuffetti L."/>
            <person name="Hamelin R.C."/>
            <person name="Kema G.H.J."/>
            <person name="Lawrence C."/>
            <person name="Scott J.A."/>
            <person name="Spatafora J.W."/>
            <person name="Turgeon B.G."/>
            <person name="de Wit P.J.G.M."/>
            <person name="Zhong S."/>
            <person name="Goodwin S.B."/>
            <person name="Grigoriev I.V."/>
        </authorList>
    </citation>
    <scope>NUCLEOTIDE SEQUENCE [LARGE SCALE GENOMIC DNA]</scope>
    <source>
        <strain evidence="1 2">CIRAD86</strain>
    </source>
</reference>
<sequence>MLGRRVFMRHYGHEPGEVATLDAPIRSKSTRTAPTRQNPGASYIDALHLRLPVELWNSVFSSLPAEEIRELRTQSFGLRDLIDANQEAIVRGITETALTRLVRETEEANSLSPGFVRALRKWLDRNGICEKCYSAAHYDDLAAFIWHWSRRISPILTTEQQPSREDFEIMNTACRYIIALESMPLQCDLARRVQSTRQYVNQLQRILSQRQDLFAFKGKDEIYSLLDRLEYQPQPYPYDLLCGGNHITPPMTNSELLENHSGHEDETPEVISLVPLRNNAKVVEFECDIDRDEALQRLHLALGIPRLVESAPGTYYSRRTARWVMKMVRRITSGEALEFDSLDKACMLEAIKVI</sequence>
<dbReference type="Proteomes" id="UP000016932">
    <property type="component" value="Unassembled WGS sequence"/>
</dbReference>
<dbReference type="HOGENOM" id="CLU_783303_0_0_1"/>
<dbReference type="VEuPathDB" id="FungiDB:MYCFIDRAFT_213981"/>
<proteinExistence type="predicted"/>
<organism evidence="1 2">
    <name type="scientific">Pseudocercospora fijiensis (strain CIRAD86)</name>
    <name type="common">Black leaf streak disease fungus</name>
    <name type="synonym">Mycosphaerella fijiensis</name>
    <dbReference type="NCBI Taxonomy" id="383855"/>
    <lineage>
        <taxon>Eukaryota</taxon>
        <taxon>Fungi</taxon>
        <taxon>Dikarya</taxon>
        <taxon>Ascomycota</taxon>
        <taxon>Pezizomycotina</taxon>
        <taxon>Dothideomycetes</taxon>
        <taxon>Dothideomycetidae</taxon>
        <taxon>Mycosphaerellales</taxon>
        <taxon>Mycosphaerellaceae</taxon>
        <taxon>Pseudocercospora</taxon>
    </lineage>
</organism>
<gene>
    <name evidence="1" type="ORF">MYCFIDRAFT_213981</name>
</gene>
<evidence type="ECO:0000313" key="1">
    <source>
        <dbReference type="EMBL" id="EME85756.1"/>
    </source>
</evidence>
<evidence type="ECO:0000313" key="2">
    <source>
        <dbReference type="Proteomes" id="UP000016932"/>
    </source>
</evidence>
<protein>
    <recommendedName>
        <fullName evidence="3">F-box domain-containing protein</fullName>
    </recommendedName>
</protein>
<name>M3AMG8_PSEFD</name>
<dbReference type="KEGG" id="pfj:MYCFIDRAFT_213981"/>